<dbReference type="Pfam" id="PF01098">
    <property type="entry name" value="FTSW_RODA_SPOVE"/>
    <property type="match status" value="1"/>
</dbReference>
<dbReference type="OrthoDB" id="9768187at2"/>
<organism evidence="7 8">
    <name type="scientific">Tetzosporium hominis</name>
    <dbReference type="NCBI Taxonomy" id="2020506"/>
    <lineage>
        <taxon>Bacteria</taxon>
        <taxon>Bacillati</taxon>
        <taxon>Bacillota</taxon>
        <taxon>Bacilli</taxon>
        <taxon>Bacillales</taxon>
        <taxon>Caryophanaceae</taxon>
        <taxon>Tetzosporium</taxon>
    </lineage>
</organism>
<dbReference type="GO" id="GO:0032153">
    <property type="term" value="C:cell division site"/>
    <property type="evidence" value="ECO:0007669"/>
    <property type="project" value="TreeGrafter"/>
</dbReference>
<reference evidence="7 8" key="1">
    <citation type="submission" date="2017-07" db="EMBL/GenBank/DDBJ databases">
        <title>Tetzosporium hominis gen.nov. sp.nov.</title>
        <authorList>
            <person name="Tetz G."/>
            <person name="Tetz V."/>
        </authorList>
    </citation>
    <scope>NUCLEOTIDE SEQUENCE [LARGE SCALE GENOMIC DNA]</scope>
    <source>
        <strain evidence="7 8">VT-49</strain>
    </source>
</reference>
<dbReference type="Proteomes" id="UP000217065">
    <property type="component" value="Unassembled WGS sequence"/>
</dbReference>
<name>A0A264W835_9BACL</name>
<gene>
    <name evidence="7" type="ORF">CF394_01960</name>
</gene>
<dbReference type="GO" id="GO:0051301">
    <property type="term" value="P:cell division"/>
    <property type="evidence" value="ECO:0007669"/>
    <property type="project" value="InterPro"/>
</dbReference>
<dbReference type="InterPro" id="IPR018365">
    <property type="entry name" value="Cell_cycle_FtsW-rel_CS"/>
</dbReference>
<evidence type="ECO:0008006" key="9">
    <source>
        <dbReference type="Google" id="ProtNLM"/>
    </source>
</evidence>
<dbReference type="PANTHER" id="PTHR30474">
    <property type="entry name" value="CELL CYCLE PROTEIN"/>
    <property type="match status" value="1"/>
</dbReference>
<evidence type="ECO:0000256" key="3">
    <source>
        <dbReference type="ARBA" id="ARBA00022960"/>
    </source>
</evidence>
<evidence type="ECO:0000313" key="7">
    <source>
        <dbReference type="EMBL" id="OZS79207.1"/>
    </source>
</evidence>
<evidence type="ECO:0000256" key="2">
    <source>
        <dbReference type="ARBA" id="ARBA00022692"/>
    </source>
</evidence>
<accession>A0A264W835</accession>
<keyword evidence="8" id="KW-1185">Reference proteome</keyword>
<dbReference type="GO" id="GO:0008360">
    <property type="term" value="P:regulation of cell shape"/>
    <property type="evidence" value="ECO:0007669"/>
    <property type="project" value="UniProtKB-KW"/>
</dbReference>
<keyword evidence="4 6" id="KW-1133">Transmembrane helix</keyword>
<keyword evidence="5 6" id="KW-0472">Membrane</keyword>
<comment type="subcellular location">
    <subcellularLocation>
        <location evidence="1">Membrane</location>
        <topology evidence="1">Multi-pass membrane protein</topology>
    </subcellularLocation>
</comment>
<keyword evidence="2 6" id="KW-0812">Transmembrane</keyword>
<dbReference type="InterPro" id="IPR001182">
    <property type="entry name" value="FtsW/RodA"/>
</dbReference>
<evidence type="ECO:0000256" key="5">
    <source>
        <dbReference type="ARBA" id="ARBA00023136"/>
    </source>
</evidence>
<dbReference type="EMBL" id="NOKQ01000134">
    <property type="protein sequence ID" value="OZS79207.1"/>
    <property type="molecule type" value="Genomic_DNA"/>
</dbReference>
<dbReference type="GO" id="GO:0015648">
    <property type="term" value="F:lipid-linked peptidoglycan transporter activity"/>
    <property type="evidence" value="ECO:0007669"/>
    <property type="project" value="TreeGrafter"/>
</dbReference>
<evidence type="ECO:0000313" key="8">
    <source>
        <dbReference type="Proteomes" id="UP000217065"/>
    </source>
</evidence>
<protein>
    <recommendedName>
        <fullName evidence="9">Cell division protein FtsW</fullName>
    </recommendedName>
</protein>
<dbReference type="RefSeq" id="WP_094941586.1">
    <property type="nucleotide sequence ID" value="NZ_NOKQ01000134.1"/>
</dbReference>
<comment type="caution">
    <text evidence="7">The sequence shown here is derived from an EMBL/GenBank/DDBJ whole genome shotgun (WGS) entry which is preliminary data.</text>
</comment>
<sequence length="124" mass="13497">MPAAIGQLLPEPQNDFIFALIIEENGWIMACVLCSAYVTWGLCCFQLASFYSYTVQGIQIAALGSLMMLQTGVNLGVVTGLLPVTGVKLTFISYGGSSLMSSWILCGIILSLYHHGREAEEWKN</sequence>
<dbReference type="GO" id="GO:0005886">
    <property type="term" value="C:plasma membrane"/>
    <property type="evidence" value="ECO:0007669"/>
    <property type="project" value="TreeGrafter"/>
</dbReference>
<feature type="transmembrane region" description="Helical" evidence="6">
    <location>
        <begin position="91"/>
        <end position="113"/>
    </location>
</feature>
<evidence type="ECO:0000256" key="6">
    <source>
        <dbReference type="SAM" id="Phobius"/>
    </source>
</evidence>
<feature type="transmembrane region" description="Helical" evidence="6">
    <location>
        <begin position="27"/>
        <end position="48"/>
    </location>
</feature>
<evidence type="ECO:0000256" key="4">
    <source>
        <dbReference type="ARBA" id="ARBA00022989"/>
    </source>
</evidence>
<feature type="transmembrane region" description="Helical" evidence="6">
    <location>
        <begin position="60"/>
        <end position="85"/>
    </location>
</feature>
<keyword evidence="3" id="KW-0133">Cell shape</keyword>
<dbReference type="PROSITE" id="PS00428">
    <property type="entry name" value="FTSW_RODA_SPOVE"/>
    <property type="match status" value="1"/>
</dbReference>
<proteinExistence type="predicted"/>
<dbReference type="AlphaFoldDB" id="A0A264W835"/>
<evidence type="ECO:0000256" key="1">
    <source>
        <dbReference type="ARBA" id="ARBA00004141"/>
    </source>
</evidence>